<feature type="region of interest" description="Disordered" evidence="1">
    <location>
        <begin position="1"/>
        <end position="31"/>
    </location>
</feature>
<name>A0A5N6NTW1_9ASTR</name>
<protein>
    <submittedName>
        <fullName evidence="2">Uncharacterized protein</fullName>
    </submittedName>
</protein>
<feature type="compositionally biased region" description="Pro residues" evidence="1">
    <location>
        <begin position="66"/>
        <end position="84"/>
    </location>
</feature>
<comment type="caution">
    <text evidence="2">The sequence shown here is derived from an EMBL/GenBank/DDBJ whole genome shotgun (WGS) entry which is preliminary data.</text>
</comment>
<proteinExistence type="predicted"/>
<feature type="region of interest" description="Disordered" evidence="1">
    <location>
        <begin position="58"/>
        <end position="84"/>
    </location>
</feature>
<evidence type="ECO:0000313" key="2">
    <source>
        <dbReference type="EMBL" id="KAD5318146.1"/>
    </source>
</evidence>
<organism evidence="2 3">
    <name type="scientific">Mikania micrantha</name>
    <name type="common">bitter vine</name>
    <dbReference type="NCBI Taxonomy" id="192012"/>
    <lineage>
        <taxon>Eukaryota</taxon>
        <taxon>Viridiplantae</taxon>
        <taxon>Streptophyta</taxon>
        <taxon>Embryophyta</taxon>
        <taxon>Tracheophyta</taxon>
        <taxon>Spermatophyta</taxon>
        <taxon>Magnoliopsida</taxon>
        <taxon>eudicotyledons</taxon>
        <taxon>Gunneridae</taxon>
        <taxon>Pentapetalae</taxon>
        <taxon>asterids</taxon>
        <taxon>campanulids</taxon>
        <taxon>Asterales</taxon>
        <taxon>Asteraceae</taxon>
        <taxon>Asteroideae</taxon>
        <taxon>Heliantheae alliance</taxon>
        <taxon>Eupatorieae</taxon>
        <taxon>Mikania</taxon>
    </lineage>
</organism>
<reference evidence="2 3" key="1">
    <citation type="submission" date="2019-05" db="EMBL/GenBank/DDBJ databases">
        <title>Mikania micrantha, genome provides insights into the molecular mechanism of rapid growth.</title>
        <authorList>
            <person name="Liu B."/>
        </authorList>
    </citation>
    <scope>NUCLEOTIDE SEQUENCE [LARGE SCALE GENOMIC DNA]</scope>
    <source>
        <strain evidence="2">NLD-2019</strain>
        <tissue evidence="2">Leaf</tissue>
    </source>
</reference>
<feature type="compositionally biased region" description="Polar residues" evidence="1">
    <location>
        <begin position="1"/>
        <end position="10"/>
    </location>
</feature>
<evidence type="ECO:0000313" key="3">
    <source>
        <dbReference type="Proteomes" id="UP000326396"/>
    </source>
</evidence>
<gene>
    <name evidence="2" type="ORF">E3N88_18092</name>
</gene>
<dbReference type="EMBL" id="SZYD01000009">
    <property type="protein sequence ID" value="KAD5318146.1"/>
    <property type="molecule type" value="Genomic_DNA"/>
</dbReference>
<dbReference type="Proteomes" id="UP000326396">
    <property type="component" value="Linkage Group LG17"/>
</dbReference>
<sequence length="122" mass="13676">MVTLPASNANLGWDDLTGNQGNQMSTENTQTDPAITAAINRTFSEQLPNMLDTIMGRLNHNQSNSIPPPPLYPPPLIPDPPPFRPENHVYNTTSKIHEWLTRFQKQKPRSFNSAHDPMDACN</sequence>
<dbReference type="AlphaFoldDB" id="A0A5N6NTW1"/>
<accession>A0A5N6NTW1</accession>
<keyword evidence="3" id="KW-1185">Reference proteome</keyword>
<evidence type="ECO:0000256" key="1">
    <source>
        <dbReference type="SAM" id="MobiDB-lite"/>
    </source>
</evidence>
<feature type="compositionally biased region" description="Polar residues" evidence="1">
    <location>
        <begin position="17"/>
        <end position="31"/>
    </location>
</feature>